<dbReference type="InterPro" id="IPR051690">
    <property type="entry name" value="PseI-like"/>
</dbReference>
<dbReference type="GO" id="GO:0047444">
    <property type="term" value="F:N-acylneuraminate-9-phosphate synthase activity"/>
    <property type="evidence" value="ECO:0007669"/>
    <property type="project" value="TreeGrafter"/>
</dbReference>
<evidence type="ECO:0000313" key="2">
    <source>
        <dbReference type="EMBL" id="OUJ18091.1"/>
    </source>
</evidence>
<dbReference type="InterPro" id="IPR013785">
    <property type="entry name" value="Aldolase_TIM"/>
</dbReference>
<dbReference type="AlphaFoldDB" id="A0A1Y3G9G9"/>
<comment type="caution">
    <text evidence="2">The sequence shown here is derived from an EMBL/GenBank/DDBJ whole genome shotgun (WGS) entry which is preliminary data.</text>
</comment>
<gene>
    <name evidence="2" type="ORF">AMET1_1533</name>
</gene>
<dbReference type="SUPFAM" id="SSF51569">
    <property type="entry name" value="Aldolase"/>
    <property type="match status" value="1"/>
</dbReference>
<dbReference type="RefSeq" id="WP_086637896.1">
    <property type="nucleotide sequence ID" value="NZ_MRZU01000005.1"/>
</dbReference>
<dbReference type="Gene3D" id="3.20.20.70">
    <property type="entry name" value="Aldolase class I"/>
    <property type="match status" value="1"/>
</dbReference>
<sequence length="293" mass="33497">MNKIVIDGIEISEESDPFFIAEIGINHNGSLDNAKEMIDMAADFDADAVKFQKREPDICVPEHKKDQVRETPWGDITYLEYKKKIEFGKKEYDEIDEYCKDKDIVWSASAWDLPSFEFIEQYDIPFHKVASAKLTDKKLLQKIKNTGKPVFLSTGGSTMQQIKKAVKIFEESNKLVIMQCNANYPSEINELDLNVIKTLKKEFPEHIIGYSGHEKGISPSLVAAALGAKVIERHITIDRAMWGSDQSASLDRPGLRRLIRDVKNIPKMLGNEEKTVYENEEKVMKKLRNKKTL</sequence>
<dbReference type="Proteomes" id="UP000195137">
    <property type="component" value="Unassembled WGS sequence"/>
</dbReference>
<proteinExistence type="predicted"/>
<keyword evidence="3" id="KW-1185">Reference proteome</keyword>
<evidence type="ECO:0000313" key="3">
    <source>
        <dbReference type="Proteomes" id="UP000195137"/>
    </source>
</evidence>
<dbReference type="InterPro" id="IPR013132">
    <property type="entry name" value="PseI/NeuA/B-like_N"/>
</dbReference>
<dbReference type="Pfam" id="PF03102">
    <property type="entry name" value="NeuB"/>
    <property type="match status" value="1"/>
</dbReference>
<dbReference type="PANTHER" id="PTHR42966:SF3">
    <property type="entry name" value="BLR5971 PROTEIN"/>
    <property type="match status" value="1"/>
</dbReference>
<dbReference type="PANTHER" id="PTHR42966">
    <property type="entry name" value="N-ACETYLNEURAMINATE SYNTHASE"/>
    <property type="match status" value="1"/>
</dbReference>
<organism evidence="2 3">
    <name type="scientific">Methanonatronarchaeum thermophilum</name>
    <dbReference type="NCBI Taxonomy" id="1927129"/>
    <lineage>
        <taxon>Archaea</taxon>
        <taxon>Methanobacteriati</taxon>
        <taxon>Methanobacteriota</taxon>
        <taxon>Methanonatronarchaeia</taxon>
        <taxon>Methanonatronarchaeales</taxon>
        <taxon>Methanonatronarchaeaceae</taxon>
        <taxon>Methanonatronarchaeum</taxon>
    </lineage>
</organism>
<protein>
    <submittedName>
        <fullName evidence="2">Sialic acid synthase</fullName>
    </submittedName>
</protein>
<name>A0A1Y3G9G9_9EURY</name>
<accession>A0A1Y3G9G9</accession>
<dbReference type="OrthoDB" id="71219at2157"/>
<feature type="domain" description="PseI/NeuA/B-like" evidence="1">
    <location>
        <begin position="37"/>
        <end position="274"/>
    </location>
</feature>
<dbReference type="EMBL" id="MRZU01000005">
    <property type="protein sequence ID" value="OUJ18091.1"/>
    <property type="molecule type" value="Genomic_DNA"/>
</dbReference>
<reference evidence="2 3" key="1">
    <citation type="submission" date="2016-12" db="EMBL/GenBank/DDBJ databases">
        <title>Discovery of methanogenic haloarchaea.</title>
        <authorList>
            <person name="Sorokin D.Y."/>
            <person name="Makarova K.S."/>
            <person name="Abbas B."/>
            <person name="Ferrer M."/>
            <person name="Golyshin P.N."/>
        </authorList>
    </citation>
    <scope>NUCLEOTIDE SEQUENCE [LARGE SCALE GENOMIC DNA]</scope>
    <source>
        <strain evidence="2">AMET1</strain>
    </source>
</reference>
<evidence type="ECO:0000259" key="1">
    <source>
        <dbReference type="Pfam" id="PF03102"/>
    </source>
</evidence>
<dbReference type="GO" id="GO:0016051">
    <property type="term" value="P:carbohydrate biosynthetic process"/>
    <property type="evidence" value="ECO:0007669"/>
    <property type="project" value="InterPro"/>
</dbReference>